<sequence>MSPTGLQHFVVTLHYQEESLGDIQQLTSAMTGSGFTTSLHDEHGKSHELGLNSFGIITAKTAEELQQEIIAASASLPADKLRVDVQTLDDFLQHAP</sequence>
<dbReference type="KEGG" id="ege:EM595_1657"/>
<dbReference type="GO" id="GO:0004521">
    <property type="term" value="F:RNA endonuclease activity"/>
    <property type="evidence" value="ECO:0007669"/>
    <property type="project" value="InterPro"/>
</dbReference>
<dbReference type="Pfam" id="PF11080">
    <property type="entry name" value="GhoS"/>
    <property type="match status" value="1"/>
</dbReference>
<dbReference type="PATRIC" id="fig|1619313.3.peg.1720"/>
<dbReference type="EMBL" id="LN907827">
    <property type="protein sequence ID" value="CUU23891.1"/>
    <property type="molecule type" value="Genomic_DNA"/>
</dbReference>
<proteinExistence type="predicted"/>
<dbReference type="AlphaFoldDB" id="A0A0U5L5E3"/>
<evidence type="ECO:0000313" key="1">
    <source>
        <dbReference type="EMBL" id="CUU23891.1"/>
    </source>
</evidence>
<dbReference type="InterPro" id="IPR022597">
    <property type="entry name" value="GhoS"/>
</dbReference>
<protein>
    <submittedName>
        <fullName evidence="1">Uncharacterized protein</fullName>
    </submittedName>
</protein>
<organism evidence="1 2">
    <name type="scientific">Duffyella gerundensis</name>
    <dbReference type="NCBI Taxonomy" id="1619313"/>
    <lineage>
        <taxon>Bacteria</taxon>
        <taxon>Pseudomonadati</taxon>
        <taxon>Pseudomonadota</taxon>
        <taxon>Gammaproteobacteria</taxon>
        <taxon>Enterobacterales</taxon>
        <taxon>Erwiniaceae</taxon>
        <taxon>Duffyella</taxon>
    </lineage>
</organism>
<evidence type="ECO:0000313" key="2">
    <source>
        <dbReference type="Proteomes" id="UP000059419"/>
    </source>
</evidence>
<accession>A0A0U5L5E3</accession>
<name>A0A0U5L5E3_9GAMM</name>
<keyword evidence="2" id="KW-1185">Reference proteome</keyword>
<reference evidence="2" key="1">
    <citation type="submission" date="2015-11" db="EMBL/GenBank/DDBJ databases">
        <authorList>
            <person name="Blom J."/>
        </authorList>
    </citation>
    <scope>NUCLEOTIDE SEQUENCE [LARGE SCALE GENOMIC DNA]</scope>
</reference>
<dbReference type="Proteomes" id="UP000059419">
    <property type="component" value="Chromosome 1"/>
</dbReference>
<dbReference type="RefSeq" id="WP_067430220.1">
    <property type="nucleotide sequence ID" value="NZ_JACSXG010000014.1"/>
</dbReference>
<dbReference type="InterPro" id="IPR038241">
    <property type="entry name" value="GhoS_sf"/>
</dbReference>
<dbReference type="Gene3D" id="3.30.70.2360">
    <property type="match status" value="1"/>
</dbReference>
<dbReference type="OrthoDB" id="6490595at2"/>
<gene>
    <name evidence="1" type="ORF">EM595_1657</name>
</gene>
<dbReference type="STRING" id="1619313.EM595_1657"/>